<proteinExistence type="predicted"/>
<dbReference type="InterPro" id="IPR003594">
    <property type="entry name" value="HATPase_dom"/>
</dbReference>
<dbReference type="PROSITE" id="PS50109">
    <property type="entry name" value="HIS_KIN"/>
    <property type="match status" value="1"/>
</dbReference>
<dbReference type="Gene3D" id="3.30.565.10">
    <property type="entry name" value="Histidine kinase-like ATPase, C-terminal domain"/>
    <property type="match status" value="1"/>
</dbReference>
<keyword evidence="8" id="KW-0067">ATP-binding</keyword>
<dbReference type="PANTHER" id="PTHR44936:SF9">
    <property type="entry name" value="SENSOR PROTEIN CREC"/>
    <property type="match status" value="1"/>
</dbReference>
<dbReference type="PRINTS" id="PR00344">
    <property type="entry name" value="BCTRLSENSOR"/>
</dbReference>
<dbReference type="EMBL" id="JACYTO010000001">
    <property type="protein sequence ID" value="MBD8503018.1"/>
    <property type="molecule type" value="Genomic_DNA"/>
</dbReference>
<gene>
    <name evidence="8" type="ORF">IFO67_09000</name>
</gene>
<dbReference type="InterPro" id="IPR050980">
    <property type="entry name" value="2C_sensor_his_kinase"/>
</dbReference>
<evidence type="ECO:0000256" key="5">
    <source>
        <dbReference type="ARBA" id="ARBA00022777"/>
    </source>
</evidence>
<reference evidence="9" key="1">
    <citation type="submission" date="2023-07" db="EMBL/GenBank/DDBJ databases">
        <title>Thauera sp. CAU 1555 isolated from sand of Yaerae Beach.</title>
        <authorList>
            <person name="Kim W."/>
        </authorList>
    </citation>
    <scope>NUCLEOTIDE SEQUENCE [LARGE SCALE GENOMIC DNA]</scope>
    <source>
        <strain evidence="9">CAU 1555</strain>
    </source>
</reference>
<protein>
    <recommendedName>
        <fullName evidence="2">histidine kinase</fullName>
        <ecNumber evidence="2">2.7.13.3</ecNumber>
    </recommendedName>
</protein>
<keyword evidence="5" id="KW-0418">Kinase</keyword>
<evidence type="ECO:0000313" key="9">
    <source>
        <dbReference type="Proteomes" id="UP000603602"/>
    </source>
</evidence>
<dbReference type="SMART" id="SM00387">
    <property type="entry name" value="HATPase_c"/>
    <property type="match status" value="1"/>
</dbReference>
<comment type="caution">
    <text evidence="8">The sequence shown here is derived from an EMBL/GenBank/DDBJ whole genome shotgun (WGS) entry which is preliminary data.</text>
</comment>
<accession>A0ABR9BAE7</accession>
<evidence type="ECO:0000256" key="4">
    <source>
        <dbReference type="ARBA" id="ARBA00022679"/>
    </source>
</evidence>
<dbReference type="InterPro" id="IPR036890">
    <property type="entry name" value="HATPase_C_sf"/>
</dbReference>
<name>A0ABR9BAE7_9RHOO</name>
<keyword evidence="3" id="KW-0597">Phosphoprotein</keyword>
<keyword evidence="9" id="KW-1185">Reference proteome</keyword>
<dbReference type="GO" id="GO:0005524">
    <property type="term" value="F:ATP binding"/>
    <property type="evidence" value="ECO:0007669"/>
    <property type="project" value="UniProtKB-KW"/>
</dbReference>
<evidence type="ECO:0000313" key="8">
    <source>
        <dbReference type="EMBL" id="MBD8503018.1"/>
    </source>
</evidence>
<organism evidence="8 9">
    <name type="scientific">Thauera sedimentorum</name>
    <dbReference type="NCBI Taxonomy" id="2767595"/>
    <lineage>
        <taxon>Bacteria</taxon>
        <taxon>Pseudomonadati</taxon>
        <taxon>Pseudomonadota</taxon>
        <taxon>Betaproteobacteria</taxon>
        <taxon>Rhodocyclales</taxon>
        <taxon>Zoogloeaceae</taxon>
        <taxon>Thauera</taxon>
    </lineage>
</organism>
<feature type="domain" description="Histidine kinase" evidence="7">
    <location>
        <begin position="9"/>
        <end position="205"/>
    </location>
</feature>
<keyword evidence="8" id="KW-0547">Nucleotide-binding</keyword>
<evidence type="ECO:0000256" key="2">
    <source>
        <dbReference type="ARBA" id="ARBA00012438"/>
    </source>
</evidence>
<dbReference type="EC" id="2.7.13.3" evidence="2"/>
<dbReference type="Proteomes" id="UP000603602">
    <property type="component" value="Unassembled WGS sequence"/>
</dbReference>
<dbReference type="PANTHER" id="PTHR44936">
    <property type="entry name" value="SENSOR PROTEIN CREC"/>
    <property type="match status" value="1"/>
</dbReference>
<keyword evidence="4" id="KW-0808">Transferase</keyword>
<dbReference type="SUPFAM" id="SSF55874">
    <property type="entry name" value="ATPase domain of HSP90 chaperone/DNA topoisomerase II/histidine kinase"/>
    <property type="match status" value="1"/>
</dbReference>
<dbReference type="InterPro" id="IPR004358">
    <property type="entry name" value="Sig_transdc_His_kin-like_C"/>
</dbReference>
<dbReference type="Pfam" id="PF02518">
    <property type="entry name" value="HATPase_c"/>
    <property type="match status" value="1"/>
</dbReference>
<evidence type="ECO:0000256" key="6">
    <source>
        <dbReference type="ARBA" id="ARBA00023012"/>
    </source>
</evidence>
<dbReference type="InterPro" id="IPR005467">
    <property type="entry name" value="His_kinase_dom"/>
</dbReference>
<evidence type="ECO:0000256" key="1">
    <source>
        <dbReference type="ARBA" id="ARBA00000085"/>
    </source>
</evidence>
<keyword evidence="6" id="KW-0902">Two-component regulatory system</keyword>
<sequence length="205" mass="22017">MSFEAFAALTIHDVKNRLATLAGRAEARGDSETLREALDAAARLTALLVCYRAERGWQGADIDAHIPEDLLDELAAQAARMSATPVRTEAGPLDGLFFYDETLVRMTLENALQNALRHARSEVLLGVHADEQWLDFTVEDDGEGYPADLLAGAGQPAALSGQGTGLGLHLARLVAGLHAHAGKEARVELANREQGGARFSLRLPR</sequence>
<evidence type="ECO:0000256" key="3">
    <source>
        <dbReference type="ARBA" id="ARBA00022553"/>
    </source>
</evidence>
<comment type="catalytic activity">
    <reaction evidence="1">
        <text>ATP + protein L-histidine = ADP + protein N-phospho-L-histidine.</text>
        <dbReference type="EC" id="2.7.13.3"/>
    </reaction>
</comment>
<dbReference type="RefSeq" id="WP_187717756.1">
    <property type="nucleotide sequence ID" value="NZ_JACTAH010000001.1"/>
</dbReference>
<evidence type="ECO:0000259" key="7">
    <source>
        <dbReference type="PROSITE" id="PS50109"/>
    </source>
</evidence>